<dbReference type="InterPro" id="IPR005116">
    <property type="entry name" value="Transp-assoc_OB_typ1"/>
</dbReference>
<dbReference type="PIRSF" id="PIRSF005763">
    <property type="entry name" value="Txn_reg_ModE"/>
    <property type="match status" value="1"/>
</dbReference>
<dbReference type="GO" id="GO:0015689">
    <property type="term" value="P:molybdate ion transport"/>
    <property type="evidence" value="ECO:0007669"/>
    <property type="project" value="UniProtKB-UniRule"/>
</dbReference>
<dbReference type="Gene3D" id="1.10.10.10">
    <property type="entry name" value="Winged helix-like DNA-binding domain superfamily/Winged helix DNA-binding domain"/>
    <property type="match status" value="1"/>
</dbReference>
<keyword evidence="4" id="KW-0677">Repeat</keyword>
<dbReference type="SUPFAM" id="SSF46785">
    <property type="entry name" value="Winged helix' DNA-binding domain"/>
    <property type="match status" value="1"/>
</dbReference>
<dbReference type="InterPro" id="IPR051815">
    <property type="entry name" value="Molybdate_resp_trans_reg"/>
</dbReference>
<dbReference type="InterPro" id="IPR036390">
    <property type="entry name" value="WH_DNA-bd_sf"/>
</dbReference>
<evidence type="ECO:0000256" key="5">
    <source>
        <dbReference type="PIRNR" id="PIRNR005763"/>
    </source>
</evidence>
<dbReference type="OrthoDB" id="9800709at2"/>
<dbReference type="AlphaFoldDB" id="A0A5B8S1E4"/>
<dbReference type="PANTHER" id="PTHR30432:SF1">
    <property type="entry name" value="DNA-BINDING TRANSCRIPTIONAL DUAL REGULATOR MODE"/>
    <property type="match status" value="1"/>
</dbReference>
<dbReference type="Pfam" id="PF03459">
    <property type="entry name" value="TOBE"/>
    <property type="match status" value="1"/>
</dbReference>
<gene>
    <name evidence="7" type="ORF">FOZ74_02685</name>
</gene>
<dbReference type="Pfam" id="PF00126">
    <property type="entry name" value="HTH_1"/>
    <property type="match status" value="1"/>
</dbReference>
<dbReference type="InterPro" id="IPR004606">
    <property type="entry name" value="Mop_domain"/>
</dbReference>
<dbReference type="SUPFAM" id="SSF50331">
    <property type="entry name" value="MOP-like"/>
    <property type="match status" value="1"/>
</dbReference>
<dbReference type="Gene3D" id="2.40.50.100">
    <property type="match status" value="2"/>
</dbReference>
<dbReference type="GO" id="GO:0030151">
    <property type="term" value="F:molybdenum ion binding"/>
    <property type="evidence" value="ECO:0007669"/>
    <property type="project" value="UniProtKB-UniRule"/>
</dbReference>
<keyword evidence="8" id="KW-1185">Reference proteome</keyword>
<dbReference type="KEGG" id="cof:FOZ74_02685"/>
<dbReference type="InterPro" id="IPR036388">
    <property type="entry name" value="WH-like_DNA-bd_sf"/>
</dbReference>
<name>A0A5B8S1E4_9BURK</name>
<dbReference type="PROSITE" id="PS51866">
    <property type="entry name" value="MOP"/>
    <property type="match status" value="1"/>
</dbReference>
<reference evidence="7 8" key="1">
    <citation type="submission" date="2019-07" db="EMBL/GenBank/DDBJ databases">
        <title>Complete genome sequence of Comamonas sp. NLF 7-7 isolated from livestock.</title>
        <authorList>
            <person name="Kim D.H."/>
            <person name="Kim J.G."/>
        </authorList>
    </citation>
    <scope>NUCLEOTIDE SEQUENCE [LARGE SCALE GENOMIC DNA]</scope>
    <source>
        <strain evidence="7 8">NLF 7-7</strain>
    </source>
</reference>
<sequence>MMARMAQKTLAVFDALGHERADRRIAILRQIGALGSISQAARSAGVSYKAAWQAIDTLTNLAGVPLVERVVGGVGGGGARLTDAARELLAAAEAMHRARGEVALGLARQGKGHAALAQLAVRTSMRNQWPCTVCSVQRQGPLALVDLQGPGGALALQARLTRESAELLGLAAGLAVQVLCKATAVQVYPAAQAQPGDQPNHWPGRVRRVARGPLGDEVAVQLDGGLQLVGFAPPGSGLRARSAVVASAQPSALALMLAD</sequence>
<proteinExistence type="inferred from homology"/>
<evidence type="ECO:0000256" key="2">
    <source>
        <dbReference type="ARBA" id="ARBA00022448"/>
    </source>
</evidence>
<keyword evidence="3 5" id="KW-0500">Molybdenum</keyword>
<dbReference type="PANTHER" id="PTHR30432">
    <property type="entry name" value="TRANSCRIPTIONAL REGULATOR MODE"/>
    <property type="match status" value="1"/>
</dbReference>
<keyword evidence="2 5" id="KW-0813">Transport</keyword>
<evidence type="ECO:0000313" key="7">
    <source>
        <dbReference type="EMBL" id="QEA14437.1"/>
    </source>
</evidence>
<comment type="similarity">
    <text evidence="1 5">Belongs to the ModE family.</text>
</comment>
<evidence type="ECO:0000259" key="6">
    <source>
        <dbReference type="PROSITE" id="PS51866"/>
    </source>
</evidence>
<dbReference type="InterPro" id="IPR008995">
    <property type="entry name" value="Mo/tungstate-bd_C_term_dom"/>
</dbReference>
<evidence type="ECO:0000256" key="1">
    <source>
        <dbReference type="ARBA" id="ARBA00008110"/>
    </source>
</evidence>
<dbReference type="InterPro" id="IPR000847">
    <property type="entry name" value="LysR_HTH_N"/>
</dbReference>
<feature type="domain" description="Mop" evidence="6">
    <location>
        <begin position="122"/>
        <end position="189"/>
    </location>
</feature>
<protein>
    <submittedName>
        <fullName evidence="7">LysR family transcriptional regulator</fullName>
    </submittedName>
</protein>
<organism evidence="7 8">
    <name type="scientific">Comamonas flocculans</name>
    <dbReference type="NCBI Taxonomy" id="2597701"/>
    <lineage>
        <taxon>Bacteria</taxon>
        <taxon>Pseudomonadati</taxon>
        <taxon>Pseudomonadota</taxon>
        <taxon>Betaproteobacteria</taxon>
        <taxon>Burkholderiales</taxon>
        <taxon>Comamonadaceae</taxon>
        <taxon>Comamonas</taxon>
    </lineage>
</organism>
<evidence type="ECO:0000313" key="8">
    <source>
        <dbReference type="Proteomes" id="UP000321199"/>
    </source>
</evidence>
<dbReference type="GO" id="GO:0003700">
    <property type="term" value="F:DNA-binding transcription factor activity"/>
    <property type="evidence" value="ECO:0007669"/>
    <property type="project" value="InterPro"/>
</dbReference>
<accession>A0A5B8S1E4</accession>
<dbReference type="InterPro" id="IPR016462">
    <property type="entry name" value="ModE"/>
</dbReference>
<evidence type="ECO:0000256" key="4">
    <source>
        <dbReference type="ARBA" id="ARBA00022737"/>
    </source>
</evidence>
<dbReference type="Proteomes" id="UP000321199">
    <property type="component" value="Chromosome"/>
</dbReference>
<dbReference type="EMBL" id="CP042344">
    <property type="protein sequence ID" value="QEA14437.1"/>
    <property type="molecule type" value="Genomic_DNA"/>
</dbReference>
<evidence type="ECO:0000256" key="3">
    <source>
        <dbReference type="ARBA" id="ARBA00022505"/>
    </source>
</evidence>